<dbReference type="InterPro" id="IPR006597">
    <property type="entry name" value="Sel1-like"/>
</dbReference>
<dbReference type="Pfam" id="PF08238">
    <property type="entry name" value="Sel1"/>
    <property type="match status" value="2"/>
</dbReference>
<dbReference type="InterPro" id="IPR052945">
    <property type="entry name" value="Mitotic_Regulator"/>
</dbReference>
<dbReference type="Gene3D" id="1.25.40.10">
    <property type="entry name" value="Tetratricopeptide repeat domain"/>
    <property type="match status" value="1"/>
</dbReference>
<keyword evidence="2" id="KW-1185">Reference proteome</keyword>
<dbReference type="SMART" id="SM00671">
    <property type="entry name" value="SEL1"/>
    <property type="match status" value="2"/>
</dbReference>
<proteinExistence type="predicted"/>
<dbReference type="PANTHER" id="PTHR43628:SF1">
    <property type="entry name" value="CHITIN SYNTHASE REGULATORY FACTOR 2-RELATED"/>
    <property type="match status" value="1"/>
</dbReference>
<accession>A0A9N9IN35</accession>
<organism evidence="1 2">
    <name type="scientific">Racocetra fulgida</name>
    <dbReference type="NCBI Taxonomy" id="60492"/>
    <lineage>
        <taxon>Eukaryota</taxon>
        <taxon>Fungi</taxon>
        <taxon>Fungi incertae sedis</taxon>
        <taxon>Mucoromycota</taxon>
        <taxon>Glomeromycotina</taxon>
        <taxon>Glomeromycetes</taxon>
        <taxon>Diversisporales</taxon>
        <taxon>Gigasporaceae</taxon>
        <taxon>Racocetra</taxon>
    </lineage>
</organism>
<reference evidence="1" key="1">
    <citation type="submission" date="2021-06" db="EMBL/GenBank/DDBJ databases">
        <authorList>
            <person name="Kallberg Y."/>
            <person name="Tangrot J."/>
            <person name="Rosling A."/>
        </authorList>
    </citation>
    <scope>NUCLEOTIDE SEQUENCE</scope>
    <source>
        <strain evidence="1">IN212</strain>
    </source>
</reference>
<dbReference type="PANTHER" id="PTHR43628">
    <property type="entry name" value="ACTIVATOR OF C KINASE PROTEIN 1-RELATED"/>
    <property type="match status" value="1"/>
</dbReference>
<dbReference type="AlphaFoldDB" id="A0A9N9IN35"/>
<feature type="non-terminal residue" evidence="1">
    <location>
        <position position="1"/>
    </location>
</feature>
<dbReference type="Proteomes" id="UP000789396">
    <property type="component" value="Unassembled WGS sequence"/>
</dbReference>
<evidence type="ECO:0000313" key="1">
    <source>
        <dbReference type="EMBL" id="CAG8744253.1"/>
    </source>
</evidence>
<dbReference type="EMBL" id="CAJVPZ010033410">
    <property type="protein sequence ID" value="CAG8744253.1"/>
    <property type="molecule type" value="Genomic_DNA"/>
</dbReference>
<sequence length="197" mass="22748">NLDTSEYERKLIIKTPASEYEFSLEDAIKEHHKENGDRTKSWNTFIKLANSGNPEAKFWAGLYLYHDMCNQPIDEAERKFRTCRAAEFFKASADECDTSNVQSYVDKAQLHFAYCLWNGKGIKKNYIKAIEYFKKAALGGNPYAMYNYGIILYEGIYVHADRNQGEMYLKLAADKQVQEAIDFCNTNNLMQLTPSNQ</sequence>
<dbReference type="OrthoDB" id="2441789at2759"/>
<name>A0A9N9IN35_9GLOM</name>
<gene>
    <name evidence="1" type="ORF">RFULGI_LOCUS13111</name>
</gene>
<comment type="caution">
    <text evidence="1">The sequence shown here is derived from an EMBL/GenBank/DDBJ whole genome shotgun (WGS) entry which is preliminary data.</text>
</comment>
<protein>
    <submittedName>
        <fullName evidence="1">7221_t:CDS:1</fullName>
    </submittedName>
</protein>
<dbReference type="InterPro" id="IPR011990">
    <property type="entry name" value="TPR-like_helical_dom_sf"/>
</dbReference>
<dbReference type="SUPFAM" id="SSF81901">
    <property type="entry name" value="HCP-like"/>
    <property type="match status" value="1"/>
</dbReference>
<evidence type="ECO:0000313" key="2">
    <source>
        <dbReference type="Proteomes" id="UP000789396"/>
    </source>
</evidence>